<evidence type="ECO:0000313" key="3">
    <source>
        <dbReference type="EMBL" id="MBB5033429.1"/>
    </source>
</evidence>
<sequence>MKLENAIRALAGTLILLSLALSHYVHPNWIWLAVFVGANLLQSAFTGFCPAETIFKKLGFKDSCTAKR</sequence>
<dbReference type="Pfam" id="PF11127">
    <property type="entry name" value="YgaP-like_TM"/>
    <property type="match status" value="1"/>
</dbReference>
<organism evidence="3 4">
    <name type="scientific">Prosthecobacter vanneervenii</name>
    <dbReference type="NCBI Taxonomy" id="48466"/>
    <lineage>
        <taxon>Bacteria</taxon>
        <taxon>Pseudomonadati</taxon>
        <taxon>Verrucomicrobiota</taxon>
        <taxon>Verrucomicrobiia</taxon>
        <taxon>Verrucomicrobiales</taxon>
        <taxon>Verrucomicrobiaceae</taxon>
        <taxon>Prosthecobacter</taxon>
    </lineage>
</organism>
<dbReference type="Gene3D" id="6.10.140.1340">
    <property type="match status" value="1"/>
</dbReference>
<dbReference type="InterPro" id="IPR021309">
    <property type="entry name" value="YgaP-like_TM"/>
</dbReference>
<keyword evidence="1" id="KW-1133">Transmembrane helix</keyword>
<dbReference type="RefSeq" id="WP_184340359.1">
    <property type="nucleotide sequence ID" value="NZ_JACHIG010000006.1"/>
</dbReference>
<keyword evidence="1" id="KW-0812">Transmembrane</keyword>
<dbReference type="AlphaFoldDB" id="A0A7W7YC75"/>
<protein>
    <recommendedName>
        <fullName evidence="2">Inner membrane protein YgaP-like transmembrane domain-containing protein</fullName>
    </recommendedName>
</protein>
<reference evidence="3 4" key="1">
    <citation type="submission" date="2020-08" db="EMBL/GenBank/DDBJ databases">
        <title>Genomic Encyclopedia of Type Strains, Phase IV (KMG-IV): sequencing the most valuable type-strain genomes for metagenomic binning, comparative biology and taxonomic classification.</title>
        <authorList>
            <person name="Goeker M."/>
        </authorList>
    </citation>
    <scope>NUCLEOTIDE SEQUENCE [LARGE SCALE GENOMIC DNA]</scope>
    <source>
        <strain evidence="3 4">DSM 12252</strain>
    </source>
</reference>
<dbReference type="Proteomes" id="UP000590740">
    <property type="component" value="Unassembled WGS sequence"/>
</dbReference>
<dbReference type="EMBL" id="JACHIG010000006">
    <property type="protein sequence ID" value="MBB5033429.1"/>
    <property type="molecule type" value="Genomic_DNA"/>
</dbReference>
<accession>A0A7W7YC75</accession>
<feature type="domain" description="Inner membrane protein YgaP-like transmembrane" evidence="2">
    <location>
        <begin position="2"/>
        <end position="56"/>
    </location>
</feature>
<name>A0A7W7YC75_9BACT</name>
<comment type="caution">
    <text evidence="3">The sequence shown here is derived from an EMBL/GenBank/DDBJ whole genome shotgun (WGS) entry which is preliminary data.</text>
</comment>
<evidence type="ECO:0000256" key="1">
    <source>
        <dbReference type="SAM" id="Phobius"/>
    </source>
</evidence>
<gene>
    <name evidence="3" type="ORF">HNQ65_003017</name>
</gene>
<feature type="transmembrane region" description="Helical" evidence="1">
    <location>
        <begin position="32"/>
        <end position="51"/>
    </location>
</feature>
<proteinExistence type="predicted"/>
<evidence type="ECO:0000259" key="2">
    <source>
        <dbReference type="Pfam" id="PF11127"/>
    </source>
</evidence>
<keyword evidence="4" id="KW-1185">Reference proteome</keyword>
<keyword evidence="1" id="KW-0472">Membrane</keyword>
<evidence type="ECO:0000313" key="4">
    <source>
        <dbReference type="Proteomes" id="UP000590740"/>
    </source>
</evidence>